<gene>
    <name evidence="2" type="primary">Aadat-003</name>
</gene>
<dbReference type="AlphaFoldDB" id="A0A6F9D686"/>
<dbReference type="Pfam" id="PF00155">
    <property type="entry name" value="Aminotran_1_2"/>
    <property type="match status" value="1"/>
</dbReference>
<accession>A0A6F9D686</accession>
<dbReference type="GO" id="GO:0030170">
    <property type="term" value="F:pyridoxal phosphate binding"/>
    <property type="evidence" value="ECO:0007669"/>
    <property type="project" value="InterPro"/>
</dbReference>
<protein>
    <submittedName>
        <fullName evidence="2">Uncharacterized protein YER152C</fullName>
    </submittedName>
</protein>
<dbReference type="CDD" id="cd00609">
    <property type="entry name" value="AAT_like"/>
    <property type="match status" value="1"/>
</dbReference>
<dbReference type="Gene3D" id="3.90.1150.10">
    <property type="entry name" value="Aspartate Aminotransferase, domain 1"/>
    <property type="match status" value="1"/>
</dbReference>
<dbReference type="InterPro" id="IPR015422">
    <property type="entry name" value="PyrdxlP-dep_Trfase_small"/>
</dbReference>
<feature type="domain" description="Aminotransferase class I/classII large" evidence="1">
    <location>
        <begin position="80"/>
        <end position="434"/>
    </location>
</feature>
<dbReference type="InterPro" id="IPR004839">
    <property type="entry name" value="Aminotransferase_I/II_large"/>
</dbReference>
<proteinExistence type="evidence at transcript level"/>
<dbReference type="GO" id="GO:0047536">
    <property type="term" value="F:2-aminoadipate transaminase activity"/>
    <property type="evidence" value="ECO:0007669"/>
    <property type="project" value="TreeGrafter"/>
</dbReference>
<evidence type="ECO:0000259" key="1">
    <source>
        <dbReference type="Pfam" id="PF00155"/>
    </source>
</evidence>
<dbReference type="Gene3D" id="3.40.640.10">
    <property type="entry name" value="Type I PLP-dependent aspartate aminotransferase-like (Major domain)"/>
    <property type="match status" value="1"/>
</dbReference>
<dbReference type="EMBL" id="LR782562">
    <property type="protein sequence ID" value="CAB3219595.1"/>
    <property type="molecule type" value="mRNA"/>
</dbReference>
<dbReference type="InterPro" id="IPR015421">
    <property type="entry name" value="PyrdxlP-dep_Trfase_major"/>
</dbReference>
<sequence>MKLRQILTISVKLKVSFLNKRCISTINNHLNREMSLPRNYFENTGLLKEGHYNLQVGAPGSKDLAKIATYFEAATESLSKSDKRFGETLQYGTMPGDKFVCDEVAKFLSRQYGQTVQSGDLMITPGASMGLLILIRRFTNPDDNMFVENPTYPVFAKYVTADKFIKTVPIPMEKDGMDLKVLQEKLEALPKKEVSKRWPFRALMYVIPTHHNPTGVNYSPEKCRKIVELARKYNLLVICDDVYNALNYVSSPSNPTKFEFSPQRLFAYDKKDDADYQGNVVSNGTLSKIVAPGLRVGWYEAPKRVIDSLQDTYDAVSGGGYNPYVSNLTAEVLKSGKIDEHVQHLRVAHKERMAAVISTVETKLGKYGVTISHPEGGYFLWIKLPENISSAEVLSDSSKNENVTFVKGEIASVVGDFSNYIRLSIAYYECAEMVKGVEGLCRSIERTINLKNRL</sequence>
<dbReference type="SUPFAM" id="SSF53383">
    <property type="entry name" value="PLP-dependent transferases"/>
    <property type="match status" value="1"/>
</dbReference>
<dbReference type="PANTHER" id="PTHR42858:SF1">
    <property type="entry name" value="LD15494P"/>
    <property type="match status" value="1"/>
</dbReference>
<dbReference type="InterPro" id="IPR015424">
    <property type="entry name" value="PyrdxlP-dep_Trfase"/>
</dbReference>
<evidence type="ECO:0000313" key="2">
    <source>
        <dbReference type="EMBL" id="CAB3219595.1"/>
    </source>
</evidence>
<organism evidence="2">
    <name type="scientific">Phallusia mammillata</name>
    <dbReference type="NCBI Taxonomy" id="59560"/>
    <lineage>
        <taxon>Eukaryota</taxon>
        <taxon>Metazoa</taxon>
        <taxon>Chordata</taxon>
        <taxon>Tunicata</taxon>
        <taxon>Ascidiacea</taxon>
        <taxon>Phlebobranchia</taxon>
        <taxon>Ascidiidae</taxon>
        <taxon>Phallusia</taxon>
    </lineage>
</organism>
<reference evidence="2" key="1">
    <citation type="submission" date="2020-04" db="EMBL/GenBank/DDBJ databases">
        <authorList>
            <person name="Neveu A P."/>
        </authorList>
    </citation>
    <scope>NUCLEOTIDE SEQUENCE</scope>
    <source>
        <tissue evidence="2">Whole embryo</tissue>
    </source>
</reference>
<dbReference type="PANTHER" id="PTHR42858">
    <property type="entry name" value="AMINOTRANSFERASE"/>
    <property type="match status" value="1"/>
</dbReference>
<name>A0A6F9D686_9ASCI</name>